<evidence type="ECO:0000313" key="11">
    <source>
        <dbReference type="Proteomes" id="UP000182146"/>
    </source>
</evidence>
<dbReference type="EC" id="2.7.7.59" evidence="7"/>
<dbReference type="Pfam" id="PF08335">
    <property type="entry name" value="GlnD_UR_UTase"/>
    <property type="match status" value="1"/>
</dbReference>
<dbReference type="SMART" id="SM00471">
    <property type="entry name" value="HDc"/>
    <property type="match status" value="1"/>
</dbReference>
<dbReference type="CDD" id="cd05401">
    <property type="entry name" value="NT_GlnE_GlnD_like"/>
    <property type="match status" value="1"/>
</dbReference>
<dbReference type="InterPro" id="IPR043519">
    <property type="entry name" value="NT_sf"/>
</dbReference>
<comment type="function">
    <text evidence="7">Modifies, by uridylylation and deuridylylation, the PII regulatory proteins (GlnB and homologs), in response to the nitrogen status of the cell that GlnD senses through the glutamine level. Under low glutamine levels, catalyzes the conversion of the PII proteins and UTP to PII-UMP and PPi, while under higher glutamine levels, GlnD hydrolyzes PII-UMP to PII and UMP (deuridylylation). Thus, controls uridylylation state and activity of the PII proteins, and plays an important role in the regulation of nitrogen metabolism.</text>
</comment>
<dbReference type="InterPro" id="IPR010043">
    <property type="entry name" value="UTase/UR"/>
</dbReference>
<feature type="region of interest" description="Uridylyltransferase" evidence="7">
    <location>
        <begin position="1"/>
        <end position="359"/>
    </location>
</feature>
<dbReference type="Pfam" id="PF01966">
    <property type="entry name" value="HD"/>
    <property type="match status" value="1"/>
</dbReference>
<dbReference type="SUPFAM" id="SSF81301">
    <property type="entry name" value="Nucleotidyltransferase"/>
    <property type="match status" value="1"/>
</dbReference>
<dbReference type="InterPro" id="IPR006674">
    <property type="entry name" value="HD_domain"/>
</dbReference>
<dbReference type="NCBIfam" id="TIGR01693">
    <property type="entry name" value="UTase_glnD"/>
    <property type="match status" value="1"/>
</dbReference>
<keyword evidence="1 7" id="KW-0808">Transferase</keyword>
<keyword evidence="4 7" id="KW-0378">Hydrolase</keyword>
<dbReference type="GO" id="GO:0008081">
    <property type="term" value="F:phosphoric diester hydrolase activity"/>
    <property type="evidence" value="ECO:0007669"/>
    <property type="project" value="UniProtKB-UniRule"/>
</dbReference>
<evidence type="ECO:0000256" key="7">
    <source>
        <dbReference type="HAMAP-Rule" id="MF_00277"/>
    </source>
</evidence>
<dbReference type="Gene3D" id="1.20.120.330">
    <property type="entry name" value="Nucleotidyltransferases domain 2"/>
    <property type="match status" value="1"/>
</dbReference>
<dbReference type="InterPro" id="IPR045865">
    <property type="entry name" value="ACT-like_dom_sf"/>
</dbReference>
<dbReference type="OrthoDB" id="9758038at2"/>
<feature type="domain" description="ACT" evidence="8">
    <location>
        <begin position="828"/>
        <end position="900"/>
    </location>
</feature>
<dbReference type="CDD" id="cd00077">
    <property type="entry name" value="HDc"/>
    <property type="match status" value="1"/>
</dbReference>
<keyword evidence="2 7" id="KW-0548">Nucleotidyltransferase</keyword>
<dbReference type="Pfam" id="PF24931">
    <property type="entry name" value="ACT_ACR9_3rd"/>
    <property type="match status" value="1"/>
</dbReference>
<evidence type="ECO:0000256" key="1">
    <source>
        <dbReference type="ARBA" id="ARBA00022679"/>
    </source>
</evidence>
<evidence type="ECO:0000259" key="8">
    <source>
        <dbReference type="PROSITE" id="PS51671"/>
    </source>
</evidence>
<dbReference type="EC" id="3.1.4.-" evidence="7"/>
<dbReference type="PROSITE" id="PS51671">
    <property type="entry name" value="ACT"/>
    <property type="match status" value="2"/>
</dbReference>
<feature type="domain" description="ACT" evidence="8">
    <location>
        <begin position="716"/>
        <end position="801"/>
    </location>
</feature>
<dbReference type="AlphaFoldDB" id="A0A1G9KK38"/>
<dbReference type="GO" id="GO:0008773">
    <property type="term" value="F:[protein-PII] uridylyltransferase activity"/>
    <property type="evidence" value="ECO:0007669"/>
    <property type="project" value="UniProtKB-UniRule"/>
</dbReference>
<dbReference type="InterPro" id="IPR005105">
    <property type="entry name" value="GlnD_Uridyltrans_N"/>
</dbReference>
<evidence type="ECO:0000259" key="9">
    <source>
        <dbReference type="PROSITE" id="PS51831"/>
    </source>
</evidence>
<dbReference type="PROSITE" id="PS51831">
    <property type="entry name" value="HD"/>
    <property type="match status" value="1"/>
</dbReference>
<dbReference type="PANTHER" id="PTHR47320">
    <property type="entry name" value="BIFUNCTIONAL URIDYLYLTRANSFERASE/URIDYLYL-REMOVING ENZYME"/>
    <property type="match status" value="1"/>
</dbReference>
<dbReference type="InterPro" id="IPR002912">
    <property type="entry name" value="ACT_dom"/>
</dbReference>
<dbReference type="Gene3D" id="3.30.460.10">
    <property type="entry name" value="Beta Polymerase, domain 2"/>
    <property type="match status" value="1"/>
</dbReference>
<comment type="catalytic activity">
    <reaction evidence="7">
        <text>[protein-PII]-uridylyl-L-tyrosine + H2O = [protein-PII]-L-tyrosine + UMP + H(+)</text>
        <dbReference type="Rhea" id="RHEA:48600"/>
        <dbReference type="Rhea" id="RHEA-COMP:12147"/>
        <dbReference type="Rhea" id="RHEA-COMP:12148"/>
        <dbReference type="ChEBI" id="CHEBI:15377"/>
        <dbReference type="ChEBI" id="CHEBI:15378"/>
        <dbReference type="ChEBI" id="CHEBI:46858"/>
        <dbReference type="ChEBI" id="CHEBI:57865"/>
        <dbReference type="ChEBI" id="CHEBI:90602"/>
    </reaction>
</comment>
<dbReference type="RefSeq" id="WP_052446224.1">
    <property type="nucleotide sequence ID" value="NZ_FNGU01000001.1"/>
</dbReference>
<dbReference type="SUPFAM" id="SSF81891">
    <property type="entry name" value="Poly A polymerase C-terminal region-like"/>
    <property type="match status" value="1"/>
</dbReference>
<dbReference type="STRING" id="392333.SAMN05660860_00782"/>
<feature type="domain" description="HD" evidence="9">
    <location>
        <begin position="476"/>
        <end position="592"/>
    </location>
</feature>
<sequence length="900" mass="103803">MICQATAIHTEPFFPISLPLEGPADFDHQRPHLLQAARDYLDHYQKIIRELHQAGAGGRRVVADTTHMFDVLITTLFEAVAADLNQGRFGKCTLIALGGYGRLELNPRSDIDIMFYYSGRDRAYAEKVSERMLYLLWDLGLDVGYSVRTQQDCLDIVEKDVTARTALLDSRYLAGDATLYEGYRKEVLTVVFGRNSQAFIRAKIEENDKRLQKYGSSVYLLEPNIKEGEGGLRDLHSALWVAQVKYKAHNLKDLVIRGVISERERQEFEDALDYLWRIRNELHYLTTRKSDQMQFNHQEKIAEFLGYQNSRKGLAVEQFMQDYYYHATRVEHLSSSLIARITQQEKPSTHALGYLTRRQIEAGFYILRGELRVSGPEIFRRDPPMIMRAFFLAQRHQAPLSLELKGLIRDNLGLINDKVRRDRTMNEMFFEILRSPRDVGKTLRVMHHLQFLNRYIPEFGRIFCKVQHDLYHTYTVDTHSIFAVEEVLKLRAGLYRDKHPVLTGLAGDIEKPELLLLAVLFHDIGKGEGKDHSNKGADMMPTIARRFGLNREDSRRLEFLVRHHLDMTHISQRRDLHDEDLILQFARSMGMSENLKMLYLLTFADLKAVGPDVWNDWKGMLLQELYEKTYQVLEKGDFELEKRSEKLRKRKRNVLEALTEEFDPRMVREQLRALSPRYLMSYRSAEIVEHLRLSLGRGKRTLALHVEHETRRGFSEVTISTLDIPGLFSKITGVMAANGINILGAQIHTRSNGEALDILQVASSGGSIENPQKWQRVEEELTAVFEGRAQVGELVAKRRPPAFMTERPRPRFPNRVDVSNEISAQYTVIDVFAHDKVGLLYTITKTLKDLGLYIGVAKISTKVDQAADVFYVQDIFCQKIVQEEKIAEIKQRLLTCLDDG</sequence>
<comment type="activity regulation">
    <text evidence="7">Uridylyltransferase (UTase) activity is inhibited by glutamine, while glutamine activates uridylyl-removing (UR) activity.</text>
</comment>
<comment type="cofactor">
    <cofactor evidence="7">
        <name>Mg(2+)</name>
        <dbReference type="ChEBI" id="CHEBI:18420"/>
    </cofactor>
</comment>
<dbReference type="CDD" id="cd04900">
    <property type="entry name" value="ACT_UUR-like_1"/>
    <property type="match status" value="1"/>
</dbReference>
<dbReference type="Gene3D" id="1.10.3090.10">
    <property type="entry name" value="cca-adding enzyme, domain 2"/>
    <property type="match status" value="1"/>
</dbReference>
<comment type="similarity">
    <text evidence="7">Belongs to the GlnD family.</text>
</comment>
<dbReference type="Proteomes" id="UP000182146">
    <property type="component" value="Unassembled WGS sequence"/>
</dbReference>
<comment type="catalytic activity">
    <reaction evidence="7">
        <text>[protein-PII]-L-tyrosine + UTP = [protein-PII]-uridylyl-L-tyrosine + diphosphate</text>
        <dbReference type="Rhea" id="RHEA:13673"/>
        <dbReference type="Rhea" id="RHEA-COMP:12147"/>
        <dbReference type="Rhea" id="RHEA-COMP:12148"/>
        <dbReference type="ChEBI" id="CHEBI:33019"/>
        <dbReference type="ChEBI" id="CHEBI:46398"/>
        <dbReference type="ChEBI" id="CHEBI:46858"/>
        <dbReference type="ChEBI" id="CHEBI:90602"/>
        <dbReference type="EC" id="2.7.7.59"/>
    </reaction>
</comment>
<dbReference type="PIRSF" id="PIRSF006288">
    <property type="entry name" value="PII_uridyltransf"/>
    <property type="match status" value="1"/>
</dbReference>
<evidence type="ECO:0000256" key="6">
    <source>
        <dbReference type="ARBA" id="ARBA00023268"/>
    </source>
</evidence>
<evidence type="ECO:0000313" key="10">
    <source>
        <dbReference type="EMBL" id="SDL49765.1"/>
    </source>
</evidence>
<dbReference type="GO" id="GO:0006808">
    <property type="term" value="P:regulation of nitrogen utilization"/>
    <property type="evidence" value="ECO:0007669"/>
    <property type="project" value="UniProtKB-UniRule"/>
</dbReference>
<dbReference type="SUPFAM" id="SSF81593">
    <property type="entry name" value="Nucleotidyltransferase substrate binding subunit/domain"/>
    <property type="match status" value="1"/>
</dbReference>
<dbReference type="PANTHER" id="PTHR47320:SF1">
    <property type="entry name" value="BIFUNCTIONAL URIDYLYLTRANSFERASE_URIDYLYL-REMOVING ENZYME"/>
    <property type="match status" value="1"/>
</dbReference>
<protein>
    <recommendedName>
        <fullName evidence="7">Bifunctional uridylyltransferase/uridylyl-removing enzyme</fullName>
        <shortName evidence="7">UTase/UR</shortName>
    </recommendedName>
    <alternativeName>
        <fullName evidence="7">Bifunctional [protein-PII] modification enzyme</fullName>
    </alternativeName>
    <alternativeName>
        <fullName evidence="7">Bifunctional nitrogen sensor protein</fullName>
    </alternativeName>
    <domain>
        <recommendedName>
            <fullName evidence="7">[Protein-PII] uridylyltransferase</fullName>
            <shortName evidence="7">PII uridylyltransferase</shortName>
            <shortName evidence="7">UTase</shortName>
            <ecNumber evidence="7">2.7.7.59</ecNumber>
        </recommendedName>
    </domain>
    <domain>
        <recommendedName>
            <fullName evidence="7">[Protein-PII]-UMP uridylyl-removing enzyme</fullName>
            <shortName evidence="7">UR</shortName>
            <ecNumber evidence="7">3.1.4.-</ecNumber>
        </recommendedName>
    </domain>
</protein>
<accession>A0A1G9KK38</accession>
<evidence type="ECO:0000256" key="2">
    <source>
        <dbReference type="ARBA" id="ARBA00022695"/>
    </source>
</evidence>
<evidence type="ECO:0000256" key="5">
    <source>
        <dbReference type="ARBA" id="ARBA00022842"/>
    </source>
</evidence>
<evidence type="ECO:0000256" key="3">
    <source>
        <dbReference type="ARBA" id="ARBA00022737"/>
    </source>
</evidence>
<organism evidence="10 11">
    <name type="scientific">Geoalkalibacter ferrihydriticus</name>
    <dbReference type="NCBI Taxonomy" id="392333"/>
    <lineage>
        <taxon>Bacteria</taxon>
        <taxon>Pseudomonadati</taxon>
        <taxon>Thermodesulfobacteriota</taxon>
        <taxon>Desulfuromonadia</taxon>
        <taxon>Desulfuromonadales</taxon>
        <taxon>Geoalkalibacteraceae</taxon>
        <taxon>Geoalkalibacter</taxon>
    </lineage>
</organism>
<keyword evidence="3" id="KW-0677">Repeat</keyword>
<dbReference type="CDD" id="cd04899">
    <property type="entry name" value="ACT_ACR-UUR-like_2"/>
    <property type="match status" value="1"/>
</dbReference>
<reference evidence="10 11" key="1">
    <citation type="submission" date="2016-10" db="EMBL/GenBank/DDBJ databases">
        <authorList>
            <person name="de Groot N.N."/>
        </authorList>
    </citation>
    <scope>NUCLEOTIDE SEQUENCE [LARGE SCALE GENOMIC DNA]</scope>
    <source>
        <strain evidence="10 11">DSM 17813</strain>
    </source>
</reference>
<dbReference type="HAMAP" id="MF_00277">
    <property type="entry name" value="PII_uridylyl_transf"/>
    <property type="match status" value="1"/>
</dbReference>
<dbReference type="EMBL" id="FNGU01000001">
    <property type="protein sequence ID" value="SDL49765.1"/>
    <property type="molecule type" value="Genomic_DNA"/>
</dbReference>
<evidence type="ECO:0000256" key="4">
    <source>
        <dbReference type="ARBA" id="ARBA00022801"/>
    </source>
</evidence>
<comment type="domain">
    <text evidence="7">Has four distinct domains: an N-terminal nucleotidyltransferase (NT) domain responsible for UTase activity, a central HD domain that encodes UR activity, and two C-terminal ACT domains that seem to have a role in glutamine sensing.</text>
</comment>
<name>A0A1G9KK38_9BACT</name>
<dbReference type="InterPro" id="IPR013546">
    <property type="entry name" value="PII_UdlTrfase/GS_AdlTrfase"/>
</dbReference>
<dbReference type="Pfam" id="PF03445">
    <property type="entry name" value="DUF294"/>
    <property type="match status" value="1"/>
</dbReference>
<gene>
    <name evidence="7" type="primary">glnD</name>
    <name evidence="10" type="ORF">SAMN05660860_00782</name>
</gene>
<dbReference type="SUPFAM" id="SSF55021">
    <property type="entry name" value="ACT-like"/>
    <property type="match status" value="2"/>
</dbReference>
<comment type="caution">
    <text evidence="7">Lacks conserved residue(s) required for the propagation of feature annotation.</text>
</comment>
<proteinExistence type="inferred from homology"/>
<keyword evidence="6 7" id="KW-0511">Multifunctional enzyme</keyword>
<keyword evidence="5 7" id="KW-0460">Magnesium</keyword>
<dbReference type="InterPro" id="IPR003607">
    <property type="entry name" value="HD/PDEase_dom"/>
</dbReference>